<comment type="caution">
    <text evidence="10">The sequence shown here is derived from an EMBL/GenBank/DDBJ whole genome shotgun (WGS) entry which is preliminary data.</text>
</comment>
<evidence type="ECO:0000256" key="7">
    <source>
        <dbReference type="SAM" id="Coils"/>
    </source>
</evidence>
<dbReference type="Pfam" id="PF00063">
    <property type="entry name" value="Myosin_head"/>
    <property type="match status" value="1"/>
</dbReference>
<reference evidence="10" key="1">
    <citation type="submission" date="2023-01" db="EMBL/GenBank/DDBJ databases">
        <title>Metagenome sequencing of chrysophaentin producing Chrysophaeum taylorii.</title>
        <authorList>
            <person name="Davison J."/>
            <person name="Bewley C."/>
        </authorList>
    </citation>
    <scope>NUCLEOTIDE SEQUENCE</scope>
    <source>
        <strain evidence="10">NIES-1699</strain>
    </source>
</reference>
<dbReference type="InterPro" id="IPR036961">
    <property type="entry name" value="Kinesin_motor_dom_sf"/>
</dbReference>
<dbReference type="GO" id="GO:0016020">
    <property type="term" value="C:membrane"/>
    <property type="evidence" value="ECO:0007669"/>
    <property type="project" value="TreeGrafter"/>
</dbReference>
<feature type="binding site" evidence="6">
    <location>
        <begin position="98"/>
        <end position="105"/>
    </location>
    <ligand>
        <name>ATP</name>
        <dbReference type="ChEBI" id="CHEBI:30616"/>
    </ligand>
</feature>
<dbReference type="Gene3D" id="3.20.90.10">
    <property type="entry name" value="Tubby Protein, Chain A"/>
    <property type="match status" value="1"/>
</dbReference>
<dbReference type="GO" id="GO:0005524">
    <property type="term" value="F:ATP binding"/>
    <property type="evidence" value="ECO:0007669"/>
    <property type="project" value="UniProtKB-UniRule"/>
</dbReference>
<dbReference type="InterPro" id="IPR025659">
    <property type="entry name" value="Tubby-like_C"/>
</dbReference>
<organism evidence="10 11">
    <name type="scientific">Chrysophaeum taylorii</name>
    <dbReference type="NCBI Taxonomy" id="2483200"/>
    <lineage>
        <taxon>Eukaryota</taxon>
        <taxon>Sar</taxon>
        <taxon>Stramenopiles</taxon>
        <taxon>Ochrophyta</taxon>
        <taxon>Pelagophyceae</taxon>
        <taxon>Pelagomonadales</taxon>
        <taxon>Pelagomonadaceae</taxon>
        <taxon>Chrysophaeum</taxon>
    </lineage>
</organism>
<feature type="region of interest" description="Disordered" evidence="8">
    <location>
        <begin position="1169"/>
        <end position="1207"/>
    </location>
</feature>
<evidence type="ECO:0000256" key="2">
    <source>
        <dbReference type="ARBA" id="ARBA00022840"/>
    </source>
</evidence>
<keyword evidence="2 6" id="KW-0067">ATP-binding</keyword>
<evidence type="ECO:0000259" key="9">
    <source>
        <dbReference type="PROSITE" id="PS51456"/>
    </source>
</evidence>
<proteinExistence type="inferred from homology"/>
<feature type="region of interest" description="Disordered" evidence="8">
    <location>
        <begin position="380"/>
        <end position="405"/>
    </location>
</feature>
<sequence length="1458" mass="157984">MGEEESSVPDMTALEHLDEASMLENLETRLLKAKEPYTYVSTVLVAVNPLQKVEGLGFETFCDAPFDPSLPHPNALAELAYQRIRGGRAPDQSLVVSGESGAGKTESSKIVVQYLTRRAAGQNGDLDLAARIVAISPVLEAFGNASTHRNANSSRFGRFVKLLFDPRGVSGRLRGGELETYLLEKSRVVRQNLGERNFHAVHMMLKHRPAPLLASLLAPPDHKHRCMPSSAAEDLVEDSEKVDNRSHWSIPAFEAVQRAMAAIGIGRDQAEATWCVLGAIATLADVEVGATEDSVSCEQIASLSEAPDTPLATAAKLLHLGNVHLSRVVNTLARRVVVTRDDKLEVPRSPSDAATARDAACRWLYGALFGALVSQCNKALRDDDDDDDDDDGKKDESNRPPPPPKARYIGILDIFGFETLDGGNGLETLLINYANEALQQLFCDSVFAAELELYEAEGILLDGLRDLKPPDSRATLELLAGKGLNPGILRILDAQCMTGNAGATALSDDRRDASFLSNVGREHGRVLAKTRAQDRRHMFHVKHYAGIVGYTVIKKDTDGWVVTNLDAVPDGLQALVAESTSPFVAALGDQQEAEALEAMPEGRASMRRRSAQTVAGRFVSSMTALSATLKATDCGFVRCIKPTPKMVPGVFDRAYVSEQLRALGIVAATEVLRVGLPHRVKYANLVKLMPQSARSVFENAPNDLVVACILQAFEVPADAYKLGMTRVFFPASALARINEALTFDEAADPERATVIARRLVEAKESAQAASKLLEDVHAQNSRARDAAKQAALALDALPLAEIDEGGEDAATSTGEARKNATLATNAATQAARVATSATKAADEIPHCAPAREAADLATSKATAAAEHAATAKRLAEDVARYAASVTSAKERTDETRREVTKTQDEMRSAERICVRAEAAARRLAIAETNAEGEKIRAHADVAETKLARLKEEIEAILVLWATEPLKALRQGLGDVRSCLESAEVEAEAAIEASGQADTFAEEQKEKDAEEQRKREEAARKEAERKEAERKAKEAELAAQEAERRAQREAKEKRDARSAYDERPKQGGEAGPSSGNDEPPEDPVLSNEEDAAARARNNNNGQFNNKTDGGDQEDEEDEDTAAIDMENKEMPPALVREPSKISRDRLSTRIRRLRRWFILEKLWDEANKPKTFAPKSAQSGLSSSVRASRTAAQNLGDSDPSSPSSLRDMAYRGLNATPLDVTPDDPRLPLLHTIVKRKAVGMMSSYQFELFLSAEPTKMLLTARRPASGSSNYIVYDQTVSAPTSSRTNFPKRVIARLKESNSVAGDDRHSAATTSPSSGEIAIFGQERPNGSMPREICVLLAPHAYGAEASAIPSLSAHALQQDTVDPSIPVFVQRDPVIRDGMYLLNFRGRGRVASGKNFQLVAAAKDALRESIDHADDEAVVLQFCKVSANRFHLDFSPPFTPLSAFSLAVSICLG</sequence>
<evidence type="ECO:0000313" key="11">
    <source>
        <dbReference type="Proteomes" id="UP001230188"/>
    </source>
</evidence>
<feature type="compositionally biased region" description="Polar residues" evidence="8">
    <location>
        <begin position="1175"/>
        <end position="1195"/>
    </location>
</feature>
<evidence type="ECO:0000313" key="10">
    <source>
        <dbReference type="EMBL" id="KAJ8613568.1"/>
    </source>
</evidence>
<dbReference type="InterPro" id="IPR001609">
    <property type="entry name" value="Myosin_head_motor_dom-like"/>
</dbReference>
<keyword evidence="11" id="KW-1185">Reference proteome</keyword>
<accession>A0AAD7UNI1</accession>
<dbReference type="Pfam" id="PF01167">
    <property type="entry name" value="Tub"/>
    <property type="match status" value="1"/>
</dbReference>
<gene>
    <name evidence="10" type="ORF">CTAYLR_002223</name>
</gene>
<dbReference type="Proteomes" id="UP001230188">
    <property type="component" value="Unassembled WGS sequence"/>
</dbReference>
<dbReference type="InterPro" id="IPR000007">
    <property type="entry name" value="Tubby_C"/>
</dbReference>
<feature type="domain" description="Myosin motor" evidence="9">
    <location>
        <begin position="6"/>
        <end position="742"/>
    </location>
</feature>
<dbReference type="SMART" id="SM00242">
    <property type="entry name" value="MYSc"/>
    <property type="match status" value="1"/>
</dbReference>
<evidence type="ECO:0000256" key="6">
    <source>
        <dbReference type="PROSITE-ProRule" id="PRU00782"/>
    </source>
</evidence>
<feature type="compositionally biased region" description="Basic and acidic residues" evidence="8">
    <location>
        <begin position="1001"/>
        <end position="1065"/>
    </location>
</feature>
<evidence type="ECO:0000256" key="5">
    <source>
        <dbReference type="ARBA" id="ARBA00023203"/>
    </source>
</evidence>
<evidence type="ECO:0000256" key="4">
    <source>
        <dbReference type="ARBA" id="ARBA00023175"/>
    </source>
</evidence>
<dbReference type="EMBL" id="JAQMWT010000028">
    <property type="protein sequence ID" value="KAJ8613568.1"/>
    <property type="molecule type" value="Genomic_DNA"/>
</dbReference>
<dbReference type="SUPFAM" id="SSF52540">
    <property type="entry name" value="P-loop containing nucleoside triphosphate hydrolases"/>
    <property type="match status" value="1"/>
</dbReference>
<dbReference type="PANTHER" id="PTHR13140">
    <property type="entry name" value="MYOSIN"/>
    <property type="match status" value="1"/>
</dbReference>
<keyword evidence="1 6" id="KW-0547">Nucleotide-binding</keyword>
<dbReference type="PRINTS" id="PR00193">
    <property type="entry name" value="MYOSINHEAVY"/>
</dbReference>
<dbReference type="GO" id="GO:0016459">
    <property type="term" value="C:myosin complex"/>
    <property type="evidence" value="ECO:0007669"/>
    <property type="project" value="UniProtKB-KW"/>
</dbReference>
<feature type="region of interest" description="Actin-binding" evidence="6">
    <location>
        <begin position="622"/>
        <end position="644"/>
    </location>
</feature>
<keyword evidence="5 6" id="KW-0009">Actin-binding</keyword>
<dbReference type="InterPro" id="IPR027417">
    <property type="entry name" value="P-loop_NTPase"/>
</dbReference>
<keyword evidence="4 6" id="KW-0505">Motor protein</keyword>
<evidence type="ECO:0000256" key="1">
    <source>
        <dbReference type="ARBA" id="ARBA00022741"/>
    </source>
</evidence>
<dbReference type="Gene3D" id="3.40.850.10">
    <property type="entry name" value="Kinesin motor domain"/>
    <property type="match status" value="1"/>
</dbReference>
<dbReference type="PANTHER" id="PTHR13140:SF845">
    <property type="entry name" value="MYOSIN-LIKE PROTEIN"/>
    <property type="match status" value="1"/>
</dbReference>
<dbReference type="GO" id="GO:0051015">
    <property type="term" value="F:actin filament binding"/>
    <property type="evidence" value="ECO:0007669"/>
    <property type="project" value="TreeGrafter"/>
</dbReference>
<dbReference type="Gene3D" id="1.20.120.720">
    <property type="entry name" value="Myosin VI head, motor domain, U50 subdomain"/>
    <property type="match status" value="1"/>
</dbReference>
<keyword evidence="7" id="KW-0175">Coiled coil</keyword>
<dbReference type="SUPFAM" id="SSF54518">
    <property type="entry name" value="Tubby C-terminal domain-like"/>
    <property type="match status" value="1"/>
</dbReference>
<evidence type="ECO:0000256" key="3">
    <source>
        <dbReference type="ARBA" id="ARBA00023123"/>
    </source>
</evidence>
<feature type="coiled-coil region" evidence="7">
    <location>
        <begin position="885"/>
        <end position="959"/>
    </location>
</feature>
<dbReference type="Gene3D" id="1.20.5.4820">
    <property type="match status" value="1"/>
</dbReference>
<dbReference type="GO" id="GO:0007015">
    <property type="term" value="P:actin filament organization"/>
    <property type="evidence" value="ECO:0007669"/>
    <property type="project" value="TreeGrafter"/>
</dbReference>
<dbReference type="Gene3D" id="1.20.58.530">
    <property type="match status" value="1"/>
</dbReference>
<name>A0AAD7UNI1_9STRA</name>
<comment type="similarity">
    <text evidence="6">Belongs to the TRAFAC class myosin-kinesin ATPase superfamily. Myosin family.</text>
</comment>
<feature type="region of interest" description="Disordered" evidence="8">
    <location>
        <begin position="989"/>
        <end position="1139"/>
    </location>
</feature>
<dbReference type="GO" id="GO:0000146">
    <property type="term" value="F:microfilament motor activity"/>
    <property type="evidence" value="ECO:0007669"/>
    <property type="project" value="TreeGrafter"/>
</dbReference>
<feature type="compositionally biased region" description="Acidic residues" evidence="8">
    <location>
        <begin position="1109"/>
        <end position="1120"/>
    </location>
</feature>
<dbReference type="GO" id="GO:0005737">
    <property type="term" value="C:cytoplasm"/>
    <property type="evidence" value="ECO:0007669"/>
    <property type="project" value="TreeGrafter"/>
</dbReference>
<dbReference type="Gene3D" id="1.10.10.820">
    <property type="match status" value="1"/>
</dbReference>
<dbReference type="PROSITE" id="PS51456">
    <property type="entry name" value="MYOSIN_MOTOR"/>
    <property type="match status" value="1"/>
</dbReference>
<keyword evidence="3 6" id="KW-0518">Myosin</keyword>
<feature type="region of interest" description="Disordered" evidence="8">
    <location>
        <begin position="1300"/>
        <end position="1322"/>
    </location>
</feature>
<protein>
    <recommendedName>
        <fullName evidence="9">Myosin motor domain-containing protein</fullName>
    </recommendedName>
</protein>
<evidence type="ECO:0000256" key="8">
    <source>
        <dbReference type="SAM" id="MobiDB-lite"/>
    </source>
</evidence>